<accession>A0A915EEI1</accession>
<name>A0A915EEI1_9BILA</name>
<feature type="signal peptide" evidence="1">
    <location>
        <begin position="1"/>
        <end position="22"/>
    </location>
</feature>
<keyword evidence="2" id="KW-1185">Reference proteome</keyword>
<evidence type="ECO:0000256" key="1">
    <source>
        <dbReference type="SAM" id="SignalP"/>
    </source>
</evidence>
<protein>
    <submittedName>
        <fullName evidence="3">Secreted protein</fullName>
    </submittedName>
</protein>
<evidence type="ECO:0000313" key="3">
    <source>
        <dbReference type="WBParaSite" id="jg5821"/>
    </source>
</evidence>
<dbReference type="WBParaSite" id="jg5821">
    <property type="protein sequence ID" value="jg5821"/>
    <property type="gene ID" value="jg5821"/>
</dbReference>
<proteinExistence type="predicted"/>
<reference evidence="3" key="1">
    <citation type="submission" date="2022-11" db="UniProtKB">
        <authorList>
            <consortium name="WormBaseParasite"/>
        </authorList>
    </citation>
    <scope>IDENTIFICATION</scope>
</reference>
<dbReference type="AlphaFoldDB" id="A0A915EEI1"/>
<keyword evidence="1" id="KW-0732">Signal</keyword>
<organism evidence="2 3">
    <name type="scientific">Ditylenchus dipsaci</name>
    <dbReference type="NCBI Taxonomy" id="166011"/>
    <lineage>
        <taxon>Eukaryota</taxon>
        <taxon>Metazoa</taxon>
        <taxon>Ecdysozoa</taxon>
        <taxon>Nematoda</taxon>
        <taxon>Chromadorea</taxon>
        <taxon>Rhabditida</taxon>
        <taxon>Tylenchina</taxon>
        <taxon>Tylenchomorpha</taxon>
        <taxon>Sphaerularioidea</taxon>
        <taxon>Anguinidae</taxon>
        <taxon>Anguininae</taxon>
        <taxon>Ditylenchus</taxon>
    </lineage>
</organism>
<dbReference type="Proteomes" id="UP000887574">
    <property type="component" value="Unplaced"/>
</dbReference>
<evidence type="ECO:0000313" key="2">
    <source>
        <dbReference type="Proteomes" id="UP000887574"/>
    </source>
</evidence>
<feature type="chain" id="PRO_5037618740" evidence="1">
    <location>
        <begin position="23"/>
        <end position="76"/>
    </location>
</feature>
<sequence length="76" mass="8854">MFQNIRLVHISLLFACLYMTDCEDQWILLHCWYEKLVVDWCLEGLYKPSNVTGFLFQGIPYAQPPTAICVLLLVSK</sequence>